<protein>
    <submittedName>
        <fullName evidence="1">Uncharacterized protein</fullName>
    </submittedName>
</protein>
<comment type="caution">
    <text evidence="1">The sequence shown here is derived from an EMBL/GenBank/DDBJ whole genome shotgun (WGS) entry which is preliminary data.</text>
</comment>
<dbReference type="AlphaFoldDB" id="A0AA37UPR8"/>
<dbReference type="RefSeq" id="XP_049133650.1">
    <property type="nucleotide sequence ID" value="XM_049277693.1"/>
</dbReference>
<organism evidence="1 2">
    <name type="scientific">Colletotrichum spaethianum</name>
    <dbReference type="NCBI Taxonomy" id="700344"/>
    <lineage>
        <taxon>Eukaryota</taxon>
        <taxon>Fungi</taxon>
        <taxon>Dikarya</taxon>
        <taxon>Ascomycota</taxon>
        <taxon>Pezizomycotina</taxon>
        <taxon>Sordariomycetes</taxon>
        <taxon>Hypocreomycetidae</taxon>
        <taxon>Glomerellales</taxon>
        <taxon>Glomerellaceae</taxon>
        <taxon>Colletotrichum</taxon>
        <taxon>Colletotrichum spaethianum species complex</taxon>
    </lineage>
</organism>
<sequence>MARDVAQETVKGGPRQGTSKRCCWLQGGAKKMATVKGVLHSESDIVVLNDDDHVVGQCSVRTSSESVQG</sequence>
<gene>
    <name evidence="1" type="ORF">ColSpa_11481</name>
</gene>
<dbReference type="Proteomes" id="UP001055115">
    <property type="component" value="Unassembled WGS sequence"/>
</dbReference>
<dbReference type="EMBL" id="BQXU01000047">
    <property type="protein sequence ID" value="GKT51300.1"/>
    <property type="molecule type" value="Genomic_DNA"/>
</dbReference>
<evidence type="ECO:0000313" key="2">
    <source>
        <dbReference type="Proteomes" id="UP001055115"/>
    </source>
</evidence>
<evidence type="ECO:0000313" key="1">
    <source>
        <dbReference type="EMBL" id="GKT51300.1"/>
    </source>
</evidence>
<accession>A0AA37UPR8</accession>
<name>A0AA37UPR8_9PEZI</name>
<proteinExistence type="predicted"/>
<keyword evidence="2" id="KW-1185">Reference proteome</keyword>
<dbReference type="GeneID" id="73332283"/>
<reference evidence="1 2" key="1">
    <citation type="submission" date="2022-03" db="EMBL/GenBank/DDBJ databases">
        <title>Genome data of Colletotrichum spp.</title>
        <authorList>
            <person name="Utami Y.D."/>
            <person name="Hiruma K."/>
        </authorList>
    </citation>
    <scope>NUCLEOTIDE SEQUENCE [LARGE SCALE GENOMIC DNA]</scope>
    <source>
        <strain evidence="1 2">MAFF 239500</strain>
    </source>
</reference>